<dbReference type="PANTHER" id="PTHR15858">
    <property type="entry name" value="IMMEDIATE EARLY RESPONSE 3-INTERACTING PROTEIN 1"/>
    <property type="match status" value="1"/>
</dbReference>
<keyword evidence="3 8" id="KW-0812">Transmembrane</keyword>
<dbReference type="GO" id="GO:0030134">
    <property type="term" value="C:COPII-coated ER to Golgi transport vesicle"/>
    <property type="evidence" value="ECO:0007669"/>
    <property type="project" value="TreeGrafter"/>
</dbReference>
<dbReference type="PANTHER" id="PTHR15858:SF0">
    <property type="entry name" value="IMMEDIATE EARLY RESPONSE 3-INTERACTING PROTEIN 1"/>
    <property type="match status" value="1"/>
</dbReference>
<evidence type="ECO:0000256" key="4">
    <source>
        <dbReference type="ARBA" id="ARBA00022927"/>
    </source>
</evidence>
<keyword evidence="5 8" id="KW-1133">Transmembrane helix</keyword>
<keyword evidence="11" id="KW-1185">Reference proteome</keyword>
<comment type="similarity">
    <text evidence="7">Belongs to the YOS1 family.</text>
</comment>
<comment type="caution">
    <text evidence="10">The sequence shown here is derived from an EMBL/GenBank/DDBJ whole genome shotgun (WGS) entry which is preliminary data.</text>
</comment>
<feature type="signal peptide" evidence="9">
    <location>
        <begin position="1"/>
        <end position="18"/>
    </location>
</feature>
<keyword evidence="9" id="KW-0732">Signal</keyword>
<evidence type="ECO:0000256" key="3">
    <source>
        <dbReference type="ARBA" id="ARBA00022692"/>
    </source>
</evidence>
<sequence>MAVTLGLIFQSLLLICNALTVLHPERFLSKVGLGEQEAAMAGGMKHRVSTLLAALRLVLQPALIIANAVTIVVLLLVG</sequence>
<evidence type="ECO:0000313" key="11">
    <source>
        <dbReference type="Proteomes" id="UP001157974"/>
    </source>
</evidence>
<dbReference type="GO" id="GO:0006888">
    <property type="term" value="P:endoplasmic reticulum to Golgi vesicle-mediated transport"/>
    <property type="evidence" value="ECO:0007669"/>
    <property type="project" value="TreeGrafter"/>
</dbReference>
<organism evidence="10 11">
    <name type="scientific">Rhodosorus marinus</name>
    <dbReference type="NCBI Taxonomy" id="101924"/>
    <lineage>
        <taxon>Eukaryota</taxon>
        <taxon>Rhodophyta</taxon>
        <taxon>Stylonematophyceae</taxon>
        <taxon>Stylonematales</taxon>
        <taxon>Stylonemataceae</taxon>
        <taxon>Rhodosorus</taxon>
    </lineage>
</organism>
<evidence type="ECO:0008006" key="12">
    <source>
        <dbReference type="Google" id="ProtNLM"/>
    </source>
</evidence>
<dbReference type="GO" id="GO:0005789">
    <property type="term" value="C:endoplasmic reticulum membrane"/>
    <property type="evidence" value="ECO:0007669"/>
    <property type="project" value="TreeGrafter"/>
</dbReference>
<name>A0AAV8UIQ7_9RHOD</name>
<dbReference type="EMBL" id="JAMWBK010000009">
    <property type="protein sequence ID" value="KAJ8902391.1"/>
    <property type="molecule type" value="Genomic_DNA"/>
</dbReference>
<keyword evidence="6 8" id="KW-0472">Membrane</keyword>
<dbReference type="AlphaFoldDB" id="A0AAV8UIQ7"/>
<evidence type="ECO:0000256" key="8">
    <source>
        <dbReference type="SAM" id="Phobius"/>
    </source>
</evidence>
<evidence type="ECO:0000256" key="1">
    <source>
        <dbReference type="ARBA" id="ARBA00004370"/>
    </source>
</evidence>
<evidence type="ECO:0000256" key="5">
    <source>
        <dbReference type="ARBA" id="ARBA00022989"/>
    </source>
</evidence>
<keyword evidence="4" id="KW-0653">Protein transport</keyword>
<gene>
    <name evidence="10" type="ORF">NDN08_006796</name>
</gene>
<evidence type="ECO:0000256" key="7">
    <source>
        <dbReference type="ARBA" id="ARBA00024203"/>
    </source>
</evidence>
<dbReference type="GO" id="GO:0000139">
    <property type="term" value="C:Golgi membrane"/>
    <property type="evidence" value="ECO:0007669"/>
    <property type="project" value="TreeGrafter"/>
</dbReference>
<protein>
    <recommendedName>
        <fullName evidence="12">Yos1-like protein</fullName>
    </recommendedName>
</protein>
<comment type="subcellular location">
    <subcellularLocation>
        <location evidence="1">Membrane</location>
    </subcellularLocation>
</comment>
<dbReference type="InterPro" id="IPR013880">
    <property type="entry name" value="Yos1"/>
</dbReference>
<dbReference type="GO" id="GO:0015031">
    <property type="term" value="P:protein transport"/>
    <property type="evidence" value="ECO:0007669"/>
    <property type="project" value="UniProtKB-KW"/>
</dbReference>
<accession>A0AAV8UIQ7</accession>
<reference evidence="10 11" key="1">
    <citation type="journal article" date="2023" name="Nat. Commun.">
        <title>Origin of minicircular mitochondrial genomes in red algae.</title>
        <authorList>
            <person name="Lee Y."/>
            <person name="Cho C.H."/>
            <person name="Lee Y.M."/>
            <person name="Park S.I."/>
            <person name="Yang J.H."/>
            <person name="West J.A."/>
            <person name="Bhattacharya D."/>
            <person name="Yoon H.S."/>
        </authorList>
    </citation>
    <scope>NUCLEOTIDE SEQUENCE [LARGE SCALE GENOMIC DNA]</scope>
    <source>
        <strain evidence="10 11">CCMP1338</strain>
        <tissue evidence="10">Whole cell</tissue>
    </source>
</reference>
<dbReference type="Proteomes" id="UP001157974">
    <property type="component" value="Unassembled WGS sequence"/>
</dbReference>
<feature type="chain" id="PRO_5043597266" description="Yos1-like protein" evidence="9">
    <location>
        <begin position="19"/>
        <end position="78"/>
    </location>
</feature>
<feature type="transmembrane region" description="Helical" evidence="8">
    <location>
        <begin position="57"/>
        <end position="77"/>
    </location>
</feature>
<evidence type="ECO:0000313" key="10">
    <source>
        <dbReference type="EMBL" id="KAJ8902391.1"/>
    </source>
</evidence>
<evidence type="ECO:0000256" key="2">
    <source>
        <dbReference type="ARBA" id="ARBA00022448"/>
    </source>
</evidence>
<evidence type="ECO:0000256" key="6">
    <source>
        <dbReference type="ARBA" id="ARBA00023136"/>
    </source>
</evidence>
<keyword evidence="2" id="KW-0813">Transport</keyword>
<proteinExistence type="inferred from homology"/>
<evidence type="ECO:0000256" key="9">
    <source>
        <dbReference type="SAM" id="SignalP"/>
    </source>
</evidence>
<dbReference type="Pfam" id="PF08571">
    <property type="entry name" value="Yos1"/>
    <property type="match status" value="1"/>
</dbReference>